<keyword evidence="7" id="KW-1185">Reference proteome</keyword>
<dbReference type="SMART" id="SM00606">
    <property type="entry name" value="CBD_IV"/>
    <property type="match status" value="1"/>
</dbReference>
<dbReference type="AlphaFoldDB" id="A0A4Z0QA43"/>
<feature type="chain" id="PRO_5021463480" evidence="3">
    <location>
        <begin position="25"/>
        <end position="478"/>
    </location>
</feature>
<organism evidence="6 7">
    <name type="scientific">Hymenobacter metallicola</name>
    <dbReference type="NCBI Taxonomy" id="2563114"/>
    <lineage>
        <taxon>Bacteria</taxon>
        <taxon>Pseudomonadati</taxon>
        <taxon>Bacteroidota</taxon>
        <taxon>Cytophagia</taxon>
        <taxon>Cytophagales</taxon>
        <taxon>Hymenobacteraceae</taxon>
        <taxon>Hymenobacter</taxon>
    </lineage>
</organism>
<evidence type="ECO:0000259" key="4">
    <source>
        <dbReference type="PROSITE" id="PS51175"/>
    </source>
</evidence>
<dbReference type="EMBL" id="SRMB01000002">
    <property type="protein sequence ID" value="TGE26927.1"/>
    <property type="molecule type" value="Genomic_DNA"/>
</dbReference>
<accession>A0A4Z0QA43</accession>
<evidence type="ECO:0000313" key="6">
    <source>
        <dbReference type="EMBL" id="TGE26927.1"/>
    </source>
</evidence>
<protein>
    <submittedName>
        <fullName evidence="6">Glycosyl hydrolase family protein</fullName>
    </submittedName>
</protein>
<dbReference type="PANTHER" id="PTHR10963:SF55">
    <property type="entry name" value="GLYCOSIDE HYDROLASE FAMILY 16 PROTEIN"/>
    <property type="match status" value="1"/>
</dbReference>
<dbReference type="PROSITE" id="PS51762">
    <property type="entry name" value="GH16_2"/>
    <property type="match status" value="1"/>
</dbReference>
<dbReference type="Pfam" id="PF03422">
    <property type="entry name" value="CBM_6"/>
    <property type="match status" value="1"/>
</dbReference>
<proteinExistence type="inferred from homology"/>
<dbReference type="InterPro" id="IPR006584">
    <property type="entry name" value="Cellulose-bd_IV"/>
</dbReference>
<dbReference type="InterPro" id="IPR008979">
    <property type="entry name" value="Galactose-bd-like_sf"/>
</dbReference>
<dbReference type="PROSITE" id="PS51175">
    <property type="entry name" value="CBM6"/>
    <property type="match status" value="1"/>
</dbReference>
<dbReference type="OrthoDB" id="9776255at2"/>
<dbReference type="Proteomes" id="UP000298471">
    <property type="component" value="Unassembled WGS sequence"/>
</dbReference>
<dbReference type="SUPFAM" id="SSF49899">
    <property type="entry name" value="Concanavalin A-like lectins/glucanases"/>
    <property type="match status" value="1"/>
</dbReference>
<dbReference type="InterPro" id="IPR013320">
    <property type="entry name" value="ConA-like_dom_sf"/>
</dbReference>
<evidence type="ECO:0000313" key="7">
    <source>
        <dbReference type="Proteomes" id="UP000298471"/>
    </source>
</evidence>
<dbReference type="InterPro" id="IPR000757">
    <property type="entry name" value="Beta-glucanase-like"/>
</dbReference>
<dbReference type="SUPFAM" id="SSF49785">
    <property type="entry name" value="Galactose-binding domain-like"/>
    <property type="match status" value="1"/>
</dbReference>
<comment type="similarity">
    <text evidence="1">Belongs to the glycosyl hydrolase 16 family.</text>
</comment>
<gene>
    <name evidence="6" type="ORF">E5K02_11000</name>
</gene>
<dbReference type="CDD" id="cd04080">
    <property type="entry name" value="CBM6_cellulase-like"/>
    <property type="match status" value="1"/>
</dbReference>
<dbReference type="NCBIfam" id="TIGR04183">
    <property type="entry name" value="Por_Secre_tail"/>
    <property type="match status" value="1"/>
</dbReference>
<dbReference type="Pfam" id="PF00722">
    <property type="entry name" value="Glyco_hydro_16"/>
    <property type="match status" value="1"/>
</dbReference>
<dbReference type="GO" id="GO:0005975">
    <property type="term" value="P:carbohydrate metabolic process"/>
    <property type="evidence" value="ECO:0007669"/>
    <property type="project" value="InterPro"/>
</dbReference>
<name>A0A4Z0QA43_9BACT</name>
<evidence type="ECO:0000256" key="3">
    <source>
        <dbReference type="SAM" id="SignalP"/>
    </source>
</evidence>
<dbReference type="InterPro" id="IPR050546">
    <property type="entry name" value="Glycosyl_Hydrlase_16"/>
</dbReference>
<feature type="signal peptide" evidence="3">
    <location>
        <begin position="1"/>
        <end position="24"/>
    </location>
</feature>
<dbReference type="Gene3D" id="2.60.120.260">
    <property type="entry name" value="Galactose-binding domain-like"/>
    <property type="match status" value="1"/>
</dbReference>
<comment type="caution">
    <text evidence="6">The sequence shown here is derived from an EMBL/GenBank/DDBJ whole genome shotgun (WGS) entry which is preliminary data.</text>
</comment>
<dbReference type="InterPro" id="IPR005084">
    <property type="entry name" value="CBM6"/>
</dbReference>
<dbReference type="Gene3D" id="2.60.120.200">
    <property type="match status" value="1"/>
</dbReference>
<dbReference type="RefSeq" id="WP_135394856.1">
    <property type="nucleotide sequence ID" value="NZ_SRMB01000002.1"/>
</dbReference>
<keyword evidence="2 3" id="KW-0732">Signal</keyword>
<dbReference type="Pfam" id="PF18962">
    <property type="entry name" value="Por_Secre_tail"/>
    <property type="match status" value="1"/>
</dbReference>
<dbReference type="GO" id="GO:0030246">
    <property type="term" value="F:carbohydrate binding"/>
    <property type="evidence" value="ECO:0007669"/>
    <property type="project" value="InterPro"/>
</dbReference>
<evidence type="ECO:0000256" key="2">
    <source>
        <dbReference type="ARBA" id="ARBA00022729"/>
    </source>
</evidence>
<sequence>MKKTLTTLWRAAAFLALCNVPAKAQTYQQVWADEFNGSISSNWVFETGGGGWGNNEKQYYQRANATVNSTDLMITARRENVGGMPYTSSRMKTQGLKQFTYGKIEARMKLPLGQGLWPAFWMLGANIGQVGWPACGEIDVMEHINAENKVYGTVHWDSNGHAEYGGNIITSPENYHVYTVEWEPAYIRWFVDGVKYHEINISGGTGSTEEFQRPFFLLLNLAVAGNWPGQTVDESKLPATMFVDYVRVYQKTSTPPPTSSITIQAENYSAMSGVQLEGCSDTGGGQDVGWIDTNDWMAYNSINFPTSGTYTIEYRVASGASGGRVSADLNAGSIQLGSVAIPATGGWQNWTTVSQTVNVNAGTYNFGVFAQAGGWNLNWIRITKSGAARTAAPEAAEVTAAPSKSLDVYPNPATTQLNIQTELDLSGSQYQIVDGRGKVVASGTPRNGRLSVESLKNGLYTLVIVTKDNQKLTRRFSK</sequence>
<feature type="domain" description="CBM6" evidence="4">
    <location>
        <begin position="261"/>
        <end position="383"/>
    </location>
</feature>
<dbReference type="PANTHER" id="PTHR10963">
    <property type="entry name" value="GLYCOSYL HYDROLASE-RELATED"/>
    <property type="match status" value="1"/>
</dbReference>
<feature type="domain" description="GH16" evidence="5">
    <location>
        <begin position="20"/>
        <end position="254"/>
    </location>
</feature>
<dbReference type="GO" id="GO:0004553">
    <property type="term" value="F:hydrolase activity, hydrolyzing O-glycosyl compounds"/>
    <property type="evidence" value="ECO:0007669"/>
    <property type="project" value="InterPro"/>
</dbReference>
<dbReference type="CDD" id="cd08023">
    <property type="entry name" value="GH16_laminarinase_like"/>
    <property type="match status" value="1"/>
</dbReference>
<dbReference type="InterPro" id="IPR026444">
    <property type="entry name" value="Secre_tail"/>
</dbReference>
<keyword evidence="6" id="KW-0378">Hydrolase</keyword>
<evidence type="ECO:0000256" key="1">
    <source>
        <dbReference type="ARBA" id="ARBA00006865"/>
    </source>
</evidence>
<reference evidence="6 7" key="1">
    <citation type="submission" date="2019-04" db="EMBL/GenBank/DDBJ databases">
        <authorList>
            <person name="Feng G."/>
            <person name="Zhang J."/>
            <person name="Zhu H."/>
        </authorList>
    </citation>
    <scope>NUCLEOTIDE SEQUENCE [LARGE SCALE GENOMIC DNA]</scope>
    <source>
        <strain evidence="6 7">9PBR-1</strain>
    </source>
</reference>
<evidence type="ECO:0000259" key="5">
    <source>
        <dbReference type="PROSITE" id="PS51762"/>
    </source>
</evidence>